<comment type="caution">
    <text evidence="1">The sequence shown here is derived from an EMBL/GenBank/DDBJ whole genome shotgun (WGS) entry which is preliminary data.</text>
</comment>
<name>A0ABT2AXV2_9ACTN</name>
<protein>
    <recommendedName>
        <fullName evidence="3">Immunity repressor</fullName>
    </recommendedName>
</protein>
<accession>A0ABT2AXV2</accession>
<proteinExistence type="predicted"/>
<dbReference type="Proteomes" id="UP001205612">
    <property type="component" value="Unassembled WGS sequence"/>
</dbReference>
<dbReference type="EMBL" id="JANUGP010000004">
    <property type="protein sequence ID" value="MCS0601087.1"/>
    <property type="molecule type" value="Genomic_DNA"/>
</dbReference>
<sequence length="153" mass="18286">MPAKKIQDEGEVIRWFEQGWTYDEMSAEYLRKYNIEMKPSAWGNFRYRKGLARRIARDDVLIPWAVKKEHRALYPLMMLRLEGRKRAGLSIDEDKVKRLESWHRMLKEENAVVHYEPDTVEGFFYVPREAGDTDIIREPARATTLRRNADKRD</sequence>
<evidence type="ECO:0008006" key="3">
    <source>
        <dbReference type="Google" id="ProtNLM"/>
    </source>
</evidence>
<evidence type="ECO:0000313" key="1">
    <source>
        <dbReference type="EMBL" id="MCS0601087.1"/>
    </source>
</evidence>
<keyword evidence="2" id="KW-1185">Reference proteome</keyword>
<reference evidence="1 2" key="1">
    <citation type="submission" date="2022-08" db="EMBL/GenBank/DDBJ databases">
        <authorList>
            <person name="Somphong A."/>
            <person name="Phongsopitanun W."/>
        </authorList>
    </citation>
    <scope>NUCLEOTIDE SEQUENCE [LARGE SCALE GENOMIC DNA]</scope>
    <source>
        <strain evidence="1 2">LP11</strain>
    </source>
</reference>
<evidence type="ECO:0000313" key="2">
    <source>
        <dbReference type="Proteomes" id="UP001205612"/>
    </source>
</evidence>
<gene>
    <name evidence="1" type="ORF">NX794_07560</name>
</gene>
<organism evidence="1 2">
    <name type="scientific">Streptomyces pyxinicus</name>
    <dbReference type="NCBI Taxonomy" id="2970331"/>
    <lineage>
        <taxon>Bacteria</taxon>
        <taxon>Bacillati</taxon>
        <taxon>Actinomycetota</taxon>
        <taxon>Actinomycetes</taxon>
        <taxon>Kitasatosporales</taxon>
        <taxon>Streptomycetaceae</taxon>
        <taxon>Streptomyces</taxon>
    </lineage>
</organism>
<dbReference type="RefSeq" id="WP_258777455.1">
    <property type="nucleotide sequence ID" value="NZ_JANUGP010000004.1"/>
</dbReference>